<evidence type="ECO:0000256" key="2">
    <source>
        <dbReference type="ARBA" id="ARBA00011006"/>
    </source>
</evidence>
<evidence type="ECO:0000256" key="1">
    <source>
        <dbReference type="ARBA" id="ARBA00004651"/>
    </source>
</evidence>
<dbReference type="EMBL" id="QXDC01000004">
    <property type="protein sequence ID" value="RIA37890.1"/>
    <property type="molecule type" value="Genomic_DNA"/>
</dbReference>
<feature type="transmembrane region" description="Helical" evidence="7">
    <location>
        <begin position="6"/>
        <end position="24"/>
    </location>
</feature>
<gene>
    <name evidence="8" type="ORF">DFR49_3779</name>
</gene>
<dbReference type="GO" id="GO:0005886">
    <property type="term" value="C:plasma membrane"/>
    <property type="evidence" value="ECO:0007669"/>
    <property type="project" value="UniProtKB-SubCell"/>
</dbReference>
<dbReference type="Proteomes" id="UP000266568">
    <property type="component" value="Unassembled WGS sequence"/>
</dbReference>
<evidence type="ECO:0000256" key="4">
    <source>
        <dbReference type="ARBA" id="ARBA00022692"/>
    </source>
</evidence>
<dbReference type="InterPro" id="IPR007341">
    <property type="entry name" value="Transgly_assoc"/>
</dbReference>
<keyword evidence="6 7" id="KW-0472">Membrane</keyword>
<evidence type="ECO:0000256" key="5">
    <source>
        <dbReference type="ARBA" id="ARBA00022989"/>
    </source>
</evidence>
<organism evidence="8 9">
    <name type="scientific">Hephaestia caeni</name>
    <dbReference type="NCBI Taxonomy" id="645617"/>
    <lineage>
        <taxon>Bacteria</taxon>
        <taxon>Pseudomonadati</taxon>
        <taxon>Pseudomonadota</taxon>
        <taxon>Alphaproteobacteria</taxon>
        <taxon>Sphingomonadales</taxon>
        <taxon>Sphingomonadaceae</taxon>
        <taxon>Hephaestia</taxon>
    </lineage>
</organism>
<comment type="caution">
    <text evidence="8">The sequence shown here is derived from an EMBL/GenBank/DDBJ whole genome shotgun (WGS) entry which is preliminary data.</text>
</comment>
<dbReference type="AlphaFoldDB" id="A0A397NK13"/>
<sequence>MPERSMLEWVLIGTVVGVIARLLMPGRDPGGFAVAILIAIVGAMFGGMIAQMLGWPIGEGWGNDIAAGVGALALMLAYRWVLARRTSH</sequence>
<protein>
    <submittedName>
        <fullName evidence="8">Putative membrane protein YeaQ/YmgE (Transglycosylase-associated protein family)</fullName>
    </submittedName>
</protein>
<feature type="transmembrane region" description="Helical" evidence="7">
    <location>
        <begin position="31"/>
        <end position="53"/>
    </location>
</feature>
<evidence type="ECO:0000313" key="8">
    <source>
        <dbReference type="EMBL" id="RIA37890.1"/>
    </source>
</evidence>
<accession>A0A397NK13</accession>
<dbReference type="RefSeq" id="WP_245968633.1">
    <property type="nucleotide sequence ID" value="NZ_QXDC01000004.1"/>
</dbReference>
<dbReference type="PANTHER" id="PTHR33884:SF3">
    <property type="entry name" value="UPF0410 PROTEIN YMGE"/>
    <property type="match status" value="1"/>
</dbReference>
<comment type="subcellular location">
    <subcellularLocation>
        <location evidence="1">Cell membrane</location>
        <topology evidence="1">Multi-pass membrane protein</topology>
    </subcellularLocation>
</comment>
<reference evidence="8 9" key="1">
    <citation type="submission" date="2018-08" db="EMBL/GenBank/DDBJ databases">
        <title>Genomic Encyclopedia of Type Strains, Phase IV (KMG-IV): sequencing the most valuable type-strain genomes for metagenomic binning, comparative biology and taxonomic classification.</title>
        <authorList>
            <person name="Goeker M."/>
        </authorList>
    </citation>
    <scope>NUCLEOTIDE SEQUENCE [LARGE SCALE GENOMIC DNA]</scope>
    <source>
        <strain evidence="8 9">DSM 25527</strain>
    </source>
</reference>
<comment type="similarity">
    <text evidence="2">Belongs to the UPF0410 family.</text>
</comment>
<name>A0A397NK13_9SPHN</name>
<keyword evidence="5 7" id="KW-1133">Transmembrane helix</keyword>
<keyword evidence="4 7" id="KW-0812">Transmembrane</keyword>
<dbReference type="PANTHER" id="PTHR33884">
    <property type="entry name" value="UPF0410 PROTEIN YMGE"/>
    <property type="match status" value="1"/>
</dbReference>
<proteinExistence type="inferred from homology"/>
<feature type="transmembrane region" description="Helical" evidence="7">
    <location>
        <begin position="65"/>
        <end position="82"/>
    </location>
</feature>
<evidence type="ECO:0000256" key="3">
    <source>
        <dbReference type="ARBA" id="ARBA00022475"/>
    </source>
</evidence>
<evidence type="ECO:0000256" key="6">
    <source>
        <dbReference type="ARBA" id="ARBA00023136"/>
    </source>
</evidence>
<keyword evidence="9" id="KW-1185">Reference proteome</keyword>
<keyword evidence="3" id="KW-1003">Cell membrane</keyword>
<evidence type="ECO:0000313" key="9">
    <source>
        <dbReference type="Proteomes" id="UP000266568"/>
    </source>
</evidence>
<evidence type="ECO:0000256" key="7">
    <source>
        <dbReference type="SAM" id="Phobius"/>
    </source>
</evidence>